<dbReference type="EMBL" id="JNAM01000011">
    <property type="protein sequence ID" value="KGF97100.1"/>
    <property type="molecule type" value="Genomic_DNA"/>
</dbReference>
<evidence type="ECO:0000313" key="3">
    <source>
        <dbReference type="Proteomes" id="UP000030445"/>
    </source>
</evidence>
<gene>
    <name evidence="2" type="ORF">EU96_1741</name>
</gene>
<sequence>MIENALSYKQEVKTIKSNCFHGRLKGLIIKPKVYGLTFALLIISCVFIPQIVISRNFLDINEINDYVTYVIIEDL</sequence>
<proteinExistence type="predicted"/>
<organism evidence="2 3">
    <name type="scientific">Prochlorococcus marinus str. MIT 9302</name>
    <dbReference type="NCBI Taxonomy" id="74545"/>
    <lineage>
        <taxon>Bacteria</taxon>
        <taxon>Bacillati</taxon>
        <taxon>Cyanobacteriota</taxon>
        <taxon>Cyanophyceae</taxon>
        <taxon>Synechococcales</taxon>
        <taxon>Prochlorococcaceae</taxon>
        <taxon>Prochlorococcus</taxon>
    </lineage>
</organism>
<evidence type="ECO:0000256" key="1">
    <source>
        <dbReference type="SAM" id="Phobius"/>
    </source>
</evidence>
<dbReference type="STRING" id="74545.EU96_1741"/>
<feature type="transmembrane region" description="Helical" evidence="1">
    <location>
        <begin position="33"/>
        <end position="53"/>
    </location>
</feature>
<reference evidence="3" key="1">
    <citation type="journal article" date="2014" name="Sci. Data">
        <title>Genomes of diverse isolates of the marine cyanobacterium Prochlorococcus.</title>
        <authorList>
            <person name="Biller S."/>
            <person name="Berube P."/>
            <person name="Thompson J."/>
            <person name="Kelly L."/>
            <person name="Roggensack S."/>
            <person name="Awad L."/>
            <person name="Roache-Johnson K."/>
            <person name="Ding H."/>
            <person name="Giovannoni S.J."/>
            <person name="Moore L.R."/>
            <person name="Chisholm S.W."/>
        </authorList>
    </citation>
    <scope>NUCLEOTIDE SEQUENCE [LARGE SCALE GENOMIC DNA]</scope>
    <source>
        <strain evidence="3">MIT 9302</strain>
    </source>
</reference>
<dbReference type="AlphaFoldDB" id="A0A0A2A6A1"/>
<keyword evidence="1" id="KW-0812">Transmembrane</keyword>
<keyword evidence="1" id="KW-0472">Membrane</keyword>
<name>A0A0A2A6A1_PROMR</name>
<comment type="caution">
    <text evidence="2">The sequence shown here is derived from an EMBL/GenBank/DDBJ whole genome shotgun (WGS) entry which is preliminary data.</text>
</comment>
<dbReference type="Proteomes" id="UP000030445">
    <property type="component" value="Unassembled WGS sequence"/>
</dbReference>
<accession>A0A0A2A6A1</accession>
<keyword evidence="1" id="KW-1133">Transmembrane helix</keyword>
<evidence type="ECO:0000313" key="2">
    <source>
        <dbReference type="EMBL" id="KGF97100.1"/>
    </source>
</evidence>
<protein>
    <submittedName>
        <fullName evidence="2">Uncharacterized protein</fullName>
    </submittedName>
</protein>